<feature type="compositionally biased region" description="Basic and acidic residues" evidence="1">
    <location>
        <begin position="36"/>
        <end position="53"/>
    </location>
</feature>
<evidence type="ECO:0000256" key="1">
    <source>
        <dbReference type="SAM" id="MobiDB-lite"/>
    </source>
</evidence>
<feature type="non-terminal residue" evidence="2">
    <location>
        <position position="1"/>
    </location>
</feature>
<dbReference type="EMBL" id="JAHXZJ010000001">
    <property type="protein sequence ID" value="KAH0567167.1"/>
    <property type="molecule type" value="Genomic_DNA"/>
</dbReference>
<accession>A0AAV7J5J0</accession>
<evidence type="ECO:0000313" key="2">
    <source>
        <dbReference type="EMBL" id="KAH0567167.1"/>
    </source>
</evidence>
<dbReference type="AlphaFoldDB" id="A0AAV7J5J0"/>
<proteinExistence type="predicted"/>
<keyword evidence="3" id="KW-1185">Reference proteome</keyword>
<name>A0AAV7J5J0_COTGL</name>
<feature type="region of interest" description="Disordered" evidence="1">
    <location>
        <begin position="34"/>
        <end position="53"/>
    </location>
</feature>
<organism evidence="2 3">
    <name type="scientific">Cotesia glomerata</name>
    <name type="common">Lepidopteran parasitic wasp</name>
    <name type="synonym">Apanteles glomeratus</name>
    <dbReference type="NCBI Taxonomy" id="32391"/>
    <lineage>
        <taxon>Eukaryota</taxon>
        <taxon>Metazoa</taxon>
        <taxon>Ecdysozoa</taxon>
        <taxon>Arthropoda</taxon>
        <taxon>Hexapoda</taxon>
        <taxon>Insecta</taxon>
        <taxon>Pterygota</taxon>
        <taxon>Neoptera</taxon>
        <taxon>Endopterygota</taxon>
        <taxon>Hymenoptera</taxon>
        <taxon>Apocrita</taxon>
        <taxon>Ichneumonoidea</taxon>
        <taxon>Braconidae</taxon>
        <taxon>Microgastrinae</taxon>
        <taxon>Cotesia</taxon>
    </lineage>
</organism>
<sequence>VCSIDHAVKYKVLDAGCRGLRGKKRKSFYGATRKQKCPDCGKRDTEPRTIDES</sequence>
<comment type="caution">
    <text evidence="2">The sequence shown here is derived from an EMBL/GenBank/DDBJ whole genome shotgun (WGS) entry which is preliminary data.</text>
</comment>
<gene>
    <name evidence="2" type="ORF">KQX54_007210</name>
</gene>
<reference evidence="2 3" key="1">
    <citation type="journal article" date="2021" name="J. Hered.">
        <title>A chromosome-level genome assembly of the parasitoid wasp, Cotesia glomerata (Hymenoptera: Braconidae).</title>
        <authorList>
            <person name="Pinto B.J."/>
            <person name="Weis J.J."/>
            <person name="Gamble T."/>
            <person name="Ode P.J."/>
            <person name="Paul R."/>
            <person name="Zaspel J.M."/>
        </authorList>
    </citation>
    <scope>NUCLEOTIDE SEQUENCE [LARGE SCALE GENOMIC DNA]</scope>
    <source>
        <strain evidence="2">CgM1</strain>
    </source>
</reference>
<evidence type="ECO:0000313" key="3">
    <source>
        <dbReference type="Proteomes" id="UP000826195"/>
    </source>
</evidence>
<protein>
    <submittedName>
        <fullName evidence="2">Uncharacterized protein</fullName>
    </submittedName>
</protein>
<dbReference type="Proteomes" id="UP000826195">
    <property type="component" value="Unassembled WGS sequence"/>
</dbReference>